<gene>
    <name evidence="3" type="ORF">V3390_06945</name>
</gene>
<dbReference type="InterPro" id="IPR010982">
    <property type="entry name" value="Lambda_DNA-bd_dom_sf"/>
</dbReference>
<dbReference type="InterPro" id="IPR001387">
    <property type="entry name" value="Cro/C1-type_HTH"/>
</dbReference>
<sequence>MPDFGNRLRKARLDARYTQTTLALELDISPTQISAWENNRETPSFRHLEKLSRVLTVSLDWLILGVGPAIPAYLSVQESPDPNHAAASLPMLSPEQAGKVLRELGDADREMLQRLVLRLATGSSG</sequence>
<feature type="domain" description="HTH cro/C1-type" evidence="2">
    <location>
        <begin position="8"/>
        <end position="62"/>
    </location>
</feature>
<evidence type="ECO:0000259" key="2">
    <source>
        <dbReference type="PROSITE" id="PS50943"/>
    </source>
</evidence>
<dbReference type="PROSITE" id="PS50943">
    <property type="entry name" value="HTH_CROC1"/>
    <property type="match status" value="1"/>
</dbReference>
<dbReference type="Proteomes" id="UP001356170">
    <property type="component" value="Unassembled WGS sequence"/>
</dbReference>
<dbReference type="SUPFAM" id="SSF47413">
    <property type="entry name" value="lambda repressor-like DNA-binding domains"/>
    <property type="match status" value="1"/>
</dbReference>
<keyword evidence="4" id="KW-1185">Reference proteome</keyword>
<evidence type="ECO:0000313" key="4">
    <source>
        <dbReference type="Proteomes" id="UP001356170"/>
    </source>
</evidence>
<evidence type="ECO:0000313" key="3">
    <source>
        <dbReference type="EMBL" id="MEF2155966.1"/>
    </source>
</evidence>
<dbReference type="SMART" id="SM00530">
    <property type="entry name" value="HTH_XRE"/>
    <property type="match status" value="1"/>
</dbReference>
<dbReference type="PANTHER" id="PTHR46558">
    <property type="entry name" value="TRACRIPTIONAL REGULATORY PROTEIN-RELATED-RELATED"/>
    <property type="match status" value="1"/>
</dbReference>
<dbReference type="Gene3D" id="1.10.260.40">
    <property type="entry name" value="lambda repressor-like DNA-binding domains"/>
    <property type="match status" value="1"/>
</dbReference>
<organism evidence="3 4">
    <name type="scientific">Aquilutibacter rugosus</name>
    <dbReference type="NCBI Taxonomy" id="3115820"/>
    <lineage>
        <taxon>Bacteria</taxon>
        <taxon>Pseudomonadati</taxon>
        <taxon>Pseudomonadota</taxon>
        <taxon>Gammaproteobacteria</taxon>
        <taxon>Lysobacterales</taxon>
        <taxon>Lysobacteraceae</taxon>
        <taxon>Aquilutibacter</taxon>
    </lineage>
</organism>
<name>A0ABU7UZL4_9GAMM</name>
<dbReference type="RefSeq" id="WP_331703914.1">
    <property type="nucleotide sequence ID" value="NZ_JAZHBO010000002.1"/>
</dbReference>
<dbReference type="CDD" id="cd00093">
    <property type="entry name" value="HTH_XRE"/>
    <property type="match status" value="1"/>
</dbReference>
<protein>
    <submittedName>
        <fullName evidence="3">Helix-turn-helix transcriptional regulator</fullName>
    </submittedName>
</protein>
<dbReference type="Pfam" id="PF01381">
    <property type="entry name" value="HTH_3"/>
    <property type="match status" value="1"/>
</dbReference>
<evidence type="ECO:0000256" key="1">
    <source>
        <dbReference type="ARBA" id="ARBA00023125"/>
    </source>
</evidence>
<accession>A0ABU7UZL4</accession>
<proteinExistence type="predicted"/>
<dbReference type="EMBL" id="JAZHBO010000002">
    <property type="protein sequence ID" value="MEF2155966.1"/>
    <property type="molecule type" value="Genomic_DNA"/>
</dbReference>
<dbReference type="PANTHER" id="PTHR46558:SF13">
    <property type="entry name" value="HTH-TYPE TRANSCRIPTIONAL REGULATOR IMMR"/>
    <property type="match status" value="1"/>
</dbReference>
<keyword evidence="1" id="KW-0238">DNA-binding</keyword>
<comment type="caution">
    <text evidence="3">The sequence shown here is derived from an EMBL/GenBank/DDBJ whole genome shotgun (WGS) entry which is preliminary data.</text>
</comment>
<reference evidence="3 4" key="1">
    <citation type="submission" date="2024-01" db="EMBL/GenBank/DDBJ databases">
        <title>Novel species of the genus Luteimonas isolated from rivers.</title>
        <authorList>
            <person name="Lu H."/>
        </authorList>
    </citation>
    <scope>NUCLEOTIDE SEQUENCE [LARGE SCALE GENOMIC DNA]</scope>
    <source>
        <strain evidence="3 4">FXH3W</strain>
    </source>
</reference>